<keyword evidence="2" id="KW-1185">Reference proteome</keyword>
<organism evidence="1 2">
    <name type="scientific">Octopus vulgaris</name>
    <name type="common">Common octopus</name>
    <dbReference type="NCBI Taxonomy" id="6645"/>
    <lineage>
        <taxon>Eukaryota</taxon>
        <taxon>Metazoa</taxon>
        <taxon>Spiralia</taxon>
        <taxon>Lophotrochozoa</taxon>
        <taxon>Mollusca</taxon>
        <taxon>Cephalopoda</taxon>
        <taxon>Coleoidea</taxon>
        <taxon>Octopodiformes</taxon>
        <taxon>Octopoda</taxon>
        <taxon>Incirrata</taxon>
        <taxon>Octopodidae</taxon>
        <taxon>Octopus</taxon>
    </lineage>
</organism>
<dbReference type="Proteomes" id="UP001162480">
    <property type="component" value="Chromosome 7"/>
</dbReference>
<dbReference type="PANTHER" id="PTHR28532">
    <property type="entry name" value="GEO13458P1"/>
    <property type="match status" value="1"/>
</dbReference>
<reference evidence="1" key="1">
    <citation type="submission" date="2023-08" db="EMBL/GenBank/DDBJ databases">
        <authorList>
            <person name="Alioto T."/>
            <person name="Alioto T."/>
            <person name="Gomez Garrido J."/>
        </authorList>
    </citation>
    <scope>NUCLEOTIDE SEQUENCE</scope>
</reference>
<gene>
    <name evidence="1" type="ORF">OCTVUL_1B024683</name>
</gene>
<protein>
    <recommendedName>
        <fullName evidence="3">Protein LTO1 homolog</fullName>
    </recommendedName>
</protein>
<dbReference type="EMBL" id="OX597820">
    <property type="protein sequence ID" value="CAI9725600.1"/>
    <property type="molecule type" value="Genomic_DNA"/>
</dbReference>
<proteinExistence type="predicted"/>
<sequence length="121" mass="13368">MRIESAFQLHTISAENININDVPDDVDIFESVVMQEESFVKAGYLAGLNHGTEKGQQDGYQLGHSLECSVGNEIGFLKGFVSTWLALLDQSPDTKEKNILQPKYIGFTSHFTAAAICPHPR</sequence>
<dbReference type="AlphaFoldDB" id="A0AA36F675"/>
<accession>A0AA36F675</accession>
<name>A0AA36F675_OCTVU</name>
<evidence type="ECO:0008006" key="3">
    <source>
        <dbReference type="Google" id="ProtNLM"/>
    </source>
</evidence>
<evidence type="ECO:0000313" key="2">
    <source>
        <dbReference type="Proteomes" id="UP001162480"/>
    </source>
</evidence>
<evidence type="ECO:0000313" key="1">
    <source>
        <dbReference type="EMBL" id="CAI9725600.1"/>
    </source>
</evidence>
<dbReference type="InterPro" id="IPR052436">
    <property type="entry name" value="LTO1_adapter"/>
</dbReference>
<dbReference type="PANTHER" id="PTHR28532:SF1">
    <property type="entry name" value="ORAL CANCER OVEREXPRESSED 1"/>
    <property type="match status" value="1"/>
</dbReference>